<sequence>MGVIDLILRVQNNLFALRRTLAPILPYIDTLADFAENPYLFLRKRLLPVILGGLFSVMFSVADAIARPFASIVGVLELLELQLAGVIVSVTDPVDSVITQVISALRLGTSGLGPFQPFILVSVGIVISYVLFIVIIRLSRGVMDAIPILSGVETFLFG</sequence>
<evidence type="ECO:0000313" key="2">
    <source>
        <dbReference type="EMBL" id="MFD1634625.1"/>
    </source>
</evidence>
<keyword evidence="3" id="KW-1185">Reference proteome</keyword>
<evidence type="ECO:0000313" key="3">
    <source>
        <dbReference type="Proteomes" id="UP001597075"/>
    </source>
</evidence>
<organism evidence="2 3">
    <name type="scientific">Haloplanus ruber</name>
    <dbReference type="NCBI Taxonomy" id="869892"/>
    <lineage>
        <taxon>Archaea</taxon>
        <taxon>Methanobacteriati</taxon>
        <taxon>Methanobacteriota</taxon>
        <taxon>Stenosarchaea group</taxon>
        <taxon>Halobacteria</taxon>
        <taxon>Halobacteriales</taxon>
        <taxon>Haloferacaceae</taxon>
        <taxon>Haloplanus</taxon>
    </lineage>
</organism>
<gene>
    <name evidence="2" type="ORF">ACFSBJ_12920</name>
</gene>
<feature type="transmembrane region" description="Helical" evidence="1">
    <location>
        <begin position="115"/>
        <end position="136"/>
    </location>
</feature>
<accession>A0ABD6D0F0</accession>
<keyword evidence="1" id="KW-0472">Membrane</keyword>
<keyword evidence="1" id="KW-0812">Transmembrane</keyword>
<dbReference type="Proteomes" id="UP001597075">
    <property type="component" value="Unassembled WGS sequence"/>
</dbReference>
<dbReference type="EMBL" id="JBHUDL010000010">
    <property type="protein sequence ID" value="MFD1634625.1"/>
    <property type="molecule type" value="Genomic_DNA"/>
</dbReference>
<proteinExistence type="predicted"/>
<evidence type="ECO:0000256" key="1">
    <source>
        <dbReference type="SAM" id="Phobius"/>
    </source>
</evidence>
<evidence type="ECO:0008006" key="4">
    <source>
        <dbReference type="Google" id="ProtNLM"/>
    </source>
</evidence>
<dbReference type="AlphaFoldDB" id="A0ABD6D0F0"/>
<protein>
    <recommendedName>
        <fullName evidence="4">Yip1 domain-containing protein</fullName>
    </recommendedName>
</protein>
<reference evidence="2 3" key="1">
    <citation type="journal article" date="2019" name="Int. J. Syst. Evol. Microbiol.">
        <title>The Global Catalogue of Microorganisms (GCM) 10K type strain sequencing project: providing services to taxonomists for standard genome sequencing and annotation.</title>
        <authorList>
            <consortium name="The Broad Institute Genomics Platform"/>
            <consortium name="The Broad Institute Genome Sequencing Center for Infectious Disease"/>
            <person name="Wu L."/>
            <person name="Ma J."/>
        </authorList>
    </citation>
    <scope>NUCLEOTIDE SEQUENCE [LARGE SCALE GENOMIC DNA]</scope>
    <source>
        <strain evidence="2 3">CGMCC 1.10594</strain>
    </source>
</reference>
<dbReference type="RefSeq" id="WP_256404866.1">
    <property type="nucleotide sequence ID" value="NZ_CP187151.1"/>
</dbReference>
<feature type="transmembrane region" description="Helical" evidence="1">
    <location>
        <begin position="46"/>
        <end position="66"/>
    </location>
</feature>
<keyword evidence="1" id="KW-1133">Transmembrane helix</keyword>
<comment type="caution">
    <text evidence="2">The sequence shown here is derived from an EMBL/GenBank/DDBJ whole genome shotgun (WGS) entry which is preliminary data.</text>
</comment>
<name>A0ABD6D0F0_9EURY</name>